<evidence type="ECO:0000313" key="2">
    <source>
        <dbReference type="EMBL" id="ATX78840.1"/>
    </source>
</evidence>
<feature type="domain" description="CheW-like" evidence="1">
    <location>
        <begin position="1"/>
        <end position="143"/>
    </location>
</feature>
<dbReference type="GO" id="GO:0005829">
    <property type="term" value="C:cytosol"/>
    <property type="evidence" value="ECO:0007669"/>
    <property type="project" value="TreeGrafter"/>
</dbReference>
<evidence type="ECO:0000259" key="1">
    <source>
        <dbReference type="PROSITE" id="PS50851"/>
    </source>
</evidence>
<keyword evidence="3" id="KW-1185">Reference proteome</keyword>
<protein>
    <submittedName>
        <fullName evidence="2">Chemotaxis-related protein WspB</fullName>
    </submittedName>
</protein>
<dbReference type="Pfam" id="PF01584">
    <property type="entry name" value="CheW"/>
    <property type="match status" value="1"/>
</dbReference>
<accession>A0A2K8KVK3</accession>
<dbReference type="SMART" id="SM00260">
    <property type="entry name" value="CheW"/>
    <property type="match status" value="1"/>
</dbReference>
<dbReference type="Gene3D" id="2.30.30.40">
    <property type="entry name" value="SH3 Domains"/>
    <property type="match status" value="1"/>
</dbReference>
<proteinExistence type="predicted"/>
<dbReference type="InterPro" id="IPR002545">
    <property type="entry name" value="CheW-lke_dom"/>
</dbReference>
<dbReference type="RefSeq" id="WP_100276802.1">
    <property type="nucleotide sequence ID" value="NZ_CP018799.1"/>
</dbReference>
<dbReference type="Gene3D" id="2.40.50.180">
    <property type="entry name" value="CheA-289, Domain 4"/>
    <property type="match status" value="1"/>
</dbReference>
<dbReference type="KEGG" id="maes:Ga0123461_0399"/>
<organism evidence="2 3">
    <name type="scientific">Mariprofundus aestuarium</name>
    <dbReference type="NCBI Taxonomy" id="1921086"/>
    <lineage>
        <taxon>Bacteria</taxon>
        <taxon>Pseudomonadati</taxon>
        <taxon>Pseudomonadota</taxon>
        <taxon>Candidatius Mariprofundia</taxon>
        <taxon>Mariprofundales</taxon>
        <taxon>Mariprofundaceae</taxon>
        <taxon>Mariprofundus</taxon>
    </lineage>
</organism>
<dbReference type="Proteomes" id="UP000231701">
    <property type="component" value="Chromosome"/>
</dbReference>
<name>A0A2K8KVK3_MARES</name>
<dbReference type="AlphaFoldDB" id="A0A2K8KVK3"/>
<dbReference type="PANTHER" id="PTHR22617:SF43">
    <property type="entry name" value="PROTEIN PILI"/>
    <property type="match status" value="1"/>
</dbReference>
<dbReference type="InterPro" id="IPR036061">
    <property type="entry name" value="CheW-like_dom_sf"/>
</dbReference>
<dbReference type="PROSITE" id="PS50851">
    <property type="entry name" value="CHEW"/>
    <property type="match status" value="1"/>
</dbReference>
<dbReference type="EMBL" id="CP018799">
    <property type="protein sequence ID" value="ATX78840.1"/>
    <property type="molecule type" value="Genomic_DNA"/>
</dbReference>
<gene>
    <name evidence="2" type="ORF">Ga0123461_0399</name>
</gene>
<dbReference type="SUPFAM" id="SSF50341">
    <property type="entry name" value="CheW-like"/>
    <property type="match status" value="1"/>
</dbReference>
<sequence>MLLLCFSMDDERYALEVSKVHKVIPRVSMKKIPKAPDWVAGVMHYQGSSVPVIDLCALSLARKCRQRLSSRIILVNYRAGNNEEHLLGLLAEQVNETMRRQEEDFSATGLDSPKAPYLGGVAREQDGLIQWIEIDKLLPGKVQELLFQSHLGEEH</sequence>
<evidence type="ECO:0000313" key="3">
    <source>
        <dbReference type="Proteomes" id="UP000231701"/>
    </source>
</evidence>
<dbReference type="GO" id="GO:0007165">
    <property type="term" value="P:signal transduction"/>
    <property type="evidence" value="ECO:0007669"/>
    <property type="project" value="InterPro"/>
</dbReference>
<dbReference type="InterPro" id="IPR039315">
    <property type="entry name" value="CheW"/>
</dbReference>
<dbReference type="GO" id="GO:0006935">
    <property type="term" value="P:chemotaxis"/>
    <property type="evidence" value="ECO:0007669"/>
    <property type="project" value="InterPro"/>
</dbReference>
<reference evidence="2 3" key="1">
    <citation type="submission" date="2016-12" db="EMBL/GenBank/DDBJ databases">
        <title>Isolation and genomic insights into novel planktonic Zetaproteobacteria from stratified waters of the Chesapeake Bay.</title>
        <authorList>
            <person name="McAllister S.M."/>
            <person name="Kato S."/>
            <person name="Chan C.S."/>
            <person name="Chiu B.K."/>
            <person name="Field E.K."/>
        </authorList>
    </citation>
    <scope>NUCLEOTIDE SEQUENCE [LARGE SCALE GENOMIC DNA]</scope>
    <source>
        <strain evidence="2 3">CP-5</strain>
    </source>
</reference>
<dbReference type="PANTHER" id="PTHR22617">
    <property type="entry name" value="CHEMOTAXIS SENSOR HISTIDINE KINASE-RELATED"/>
    <property type="match status" value="1"/>
</dbReference>